<dbReference type="Proteomes" id="UP001054252">
    <property type="component" value="Unassembled WGS sequence"/>
</dbReference>
<dbReference type="PANTHER" id="PTHR33372">
    <property type="match status" value="1"/>
</dbReference>
<dbReference type="InterPro" id="IPR021788">
    <property type="entry name" value="CPP1-like"/>
</dbReference>
<reference evidence="3 4" key="1">
    <citation type="journal article" date="2021" name="Commun. Biol.">
        <title>The genome of Shorea leprosula (Dipterocarpaceae) highlights the ecological relevance of drought in aseasonal tropical rainforests.</title>
        <authorList>
            <person name="Ng K.K.S."/>
            <person name="Kobayashi M.J."/>
            <person name="Fawcett J.A."/>
            <person name="Hatakeyama M."/>
            <person name="Paape T."/>
            <person name="Ng C.H."/>
            <person name="Ang C.C."/>
            <person name="Tnah L.H."/>
            <person name="Lee C.T."/>
            <person name="Nishiyama T."/>
            <person name="Sese J."/>
            <person name="O'Brien M.J."/>
            <person name="Copetti D."/>
            <person name="Mohd Noor M.I."/>
            <person name="Ong R.C."/>
            <person name="Putra M."/>
            <person name="Sireger I.Z."/>
            <person name="Indrioko S."/>
            <person name="Kosugi Y."/>
            <person name="Izuno A."/>
            <person name="Isagi Y."/>
            <person name="Lee S.L."/>
            <person name="Shimizu K.K."/>
        </authorList>
    </citation>
    <scope>NUCLEOTIDE SEQUENCE [LARGE SCALE GENOMIC DNA]</scope>
    <source>
        <strain evidence="3">214</strain>
    </source>
</reference>
<dbReference type="GO" id="GO:0031969">
    <property type="term" value="C:chloroplast membrane"/>
    <property type="evidence" value="ECO:0007669"/>
    <property type="project" value="TreeGrafter"/>
</dbReference>
<dbReference type="EMBL" id="BPVZ01000064">
    <property type="protein sequence ID" value="GKV23975.1"/>
    <property type="molecule type" value="Genomic_DNA"/>
</dbReference>
<gene>
    <name evidence="3" type="ORF">SLEP1_g33640</name>
</gene>
<dbReference type="PANTHER" id="PTHR33372:SF10">
    <property type="entry name" value="OS03G0137300 PROTEIN"/>
    <property type="match status" value="1"/>
</dbReference>
<sequence>MAAATLSVRPNRLTPGSPITIPPVQFPNQVHAAVKPTRREQWRGAIGPRRRILAGATRAGSQADDSAPFDMSVENALKLLGVSEGASFDDIMRAKKSIIASCKDDQEAIAQVEAAYDMLLMRSLTQRRAGKVVDRSIRYADVKPVNAPGMMRSMPRWAQTTLKSSPISIEAPATSDLGLQVGVYGALMVLTYANGVSTSPGMSYAGPDVPGLILAGSFGVSLYFMTRKNVKLGKATVITIGGLVAGAVVGSAVENWLQVDIVPFLGIHSPAAVITEFILFSQFLVSLYLR</sequence>
<protein>
    <recommendedName>
        <fullName evidence="5">Protein CHAPERONE-LIKE PROTEIN OF POR1, chloroplastic</fullName>
    </recommendedName>
</protein>
<evidence type="ECO:0000313" key="3">
    <source>
        <dbReference type="EMBL" id="GKV23975.1"/>
    </source>
</evidence>
<keyword evidence="2" id="KW-1133">Transmembrane helix</keyword>
<organism evidence="3 4">
    <name type="scientific">Rubroshorea leprosula</name>
    <dbReference type="NCBI Taxonomy" id="152421"/>
    <lineage>
        <taxon>Eukaryota</taxon>
        <taxon>Viridiplantae</taxon>
        <taxon>Streptophyta</taxon>
        <taxon>Embryophyta</taxon>
        <taxon>Tracheophyta</taxon>
        <taxon>Spermatophyta</taxon>
        <taxon>Magnoliopsida</taxon>
        <taxon>eudicotyledons</taxon>
        <taxon>Gunneridae</taxon>
        <taxon>Pentapetalae</taxon>
        <taxon>rosids</taxon>
        <taxon>malvids</taxon>
        <taxon>Malvales</taxon>
        <taxon>Dipterocarpaceae</taxon>
        <taxon>Rubroshorea</taxon>
    </lineage>
</organism>
<feature type="region of interest" description="Disordered" evidence="1">
    <location>
        <begin position="1"/>
        <end position="20"/>
    </location>
</feature>
<name>A0AAV5KHG2_9ROSI</name>
<feature type="transmembrane region" description="Helical" evidence="2">
    <location>
        <begin position="265"/>
        <end position="289"/>
    </location>
</feature>
<dbReference type="Pfam" id="PF11833">
    <property type="entry name" value="CPP1-like"/>
    <property type="match status" value="1"/>
</dbReference>
<keyword evidence="2" id="KW-0812">Transmembrane</keyword>
<keyword evidence="2" id="KW-0472">Membrane</keyword>
<proteinExistence type="predicted"/>
<evidence type="ECO:0000256" key="2">
    <source>
        <dbReference type="SAM" id="Phobius"/>
    </source>
</evidence>
<evidence type="ECO:0008006" key="5">
    <source>
        <dbReference type="Google" id="ProtNLM"/>
    </source>
</evidence>
<evidence type="ECO:0000256" key="1">
    <source>
        <dbReference type="SAM" id="MobiDB-lite"/>
    </source>
</evidence>
<accession>A0AAV5KHG2</accession>
<feature type="transmembrane region" description="Helical" evidence="2">
    <location>
        <begin position="232"/>
        <end position="253"/>
    </location>
</feature>
<keyword evidence="4" id="KW-1185">Reference proteome</keyword>
<evidence type="ECO:0000313" key="4">
    <source>
        <dbReference type="Proteomes" id="UP001054252"/>
    </source>
</evidence>
<dbReference type="AlphaFoldDB" id="A0AAV5KHG2"/>
<comment type="caution">
    <text evidence="3">The sequence shown here is derived from an EMBL/GenBank/DDBJ whole genome shotgun (WGS) entry which is preliminary data.</text>
</comment>